<dbReference type="InterPro" id="IPR038770">
    <property type="entry name" value="Na+/solute_symporter_sf"/>
</dbReference>
<evidence type="ECO:0000256" key="3">
    <source>
        <dbReference type="ARBA" id="ARBA00022448"/>
    </source>
</evidence>
<reference evidence="9 11" key="1">
    <citation type="submission" date="2018-08" db="EMBL/GenBank/DDBJ databases">
        <title>A genome reference for cultivated species of the human gut microbiota.</title>
        <authorList>
            <person name="Zou Y."/>
            <person name="Xue W."/>
            <person name="Luo G."/>
        </authorList>
    </citation>
    <scope>NUCLEOTIDE SEQUENCE [LARGE SCALE GENOMIC DNA]</scope>
    <source>
        <strain evidence="9 11">OM02-16</strain>
    </source>
</reference>
<feature type="transmembrane region" description="Helical" evidence="8">
    <location>
        <begin position="232"/>
        <end position="254"/>
    </location>
</feature>
<keyword evidence="6 8" id="KW-1133">Transmembrane helix</keyword>
<dbReference type="GO" id="GO:0005886">
    <property type="term" value="C:plasma membrane"/>
    <property type="evidence" value="ECO:0007669"/>
    <property type="project" value="UniProtKB-SubCell"/>
</dbReference>
<comment type="subcellular location">
    <subcellularLocation>
        <location evidence="1">Cell membrane</location>
        <topology evidence="1">Multi-pass membrane protein</topology>
    </subcellularLocation>
</comment>
<reference evidence="10 12" key="2">
    <citation type="submission" date="2019-07" db="EMBL/GenBank/DDBJ databases">
        <authorList>
            <person name="Hibberd C M."/>
            <person name="Gehrig L. J."/>
            <person name="Chang H.-W."/>
            <person name="Venkatesh S."/>
        </authorList>
    </citation>
    <scope>NUCLEOTIDE SEQUENCE [LARGE SCALE GENOMIC DNA]</scope>
    <source>
        <strain evidence="10">Dorea_longicatena_SSTS_Bg7063</strain>
    </source>
</reference>
<evidence type="ECO:0000256" key="8">
    <source>
        <dbReference type="SAM" id="Phobius"/>
    </source>
</evidence>
<evidence type="ECO:0000256" key="6">
    <source>
        <dbReference type="ARBA" id="ARBA00022989"/>
    </source>
</evidence>
<evidence type="ECO:0000256" key="7">
    <source>
        <dbReference type="ARBA" id="ARBA00023136"/>
    </source>
</evidence>
<dbReference type="AlphaFoldDB" id="A0A3E5G6Q5"/>
<evidence type="ECO:0000313" key="9">
    <source>
        <dbReference type="EMBL" id="RGO30121.1"/>
    </source>
</evidence>
<feature type="transmembrane region" description="Helical" evidence="8">
    <location>
        <begin position="132"/>
        <end position="154"/>
    </location>
</feature>
<feature type="transmembrane region" description="Helical" evidence="8">
    <location>
        <begin position="102"/>
        <end position="120"/>
    </location>
</feature>
<evidence type="ECO:0000256" key="1">
    <source>
        <dbReference type="ARBA" id="ARBA00004651"/>
    </source>
</evidence>
<dbReference type="GO" id="GO:0055085">
    <property type="term" value="P:transmembrane transport"/>
    <property type="evidence" value="ECO:0007669"/>
    <property type="project" value="InterPro"/>
</dbReference>
<protein>
    <submittedName>
        <fullName evidence="9">AEC family transporter</fullName>
    </submittedName>
    <submittedName>
        <fullName evidence="10">Putative transporter YfdV</fullName>
    </submittedName>
</protein>
<dbReference type="Proteomes" id="UP000398619">
    <property type="component" value="Unassembled WGS sequence"/>
</dbReference>
<dbReference type="Gene3D" id="1.20.1530.20">
    <property type="match status" value="1"/>
</dbReference>
<dbReference type="PANTHER" id="PTHR36838">
    <property type="entry name" value="AUXIN EFFLUX CARRIER FAMILY PROTEIN"/>
    <property type="match status" value="1"/>
</dbReference>
<evidence type="ECO:0000313" key="10">
    <source>
        <dbReference type="EMBL" id="VUX08523.1"/>
    </source>
</evidence>
<evidence type="ECO:0000256" key="5">
    <source>
        <dbReference type="ARBA" id="ARBA00022692"/>
    </source>
</evidence>
<evidence type="ECO:0000256" key="2">
    <source>
        <dbReference type="ARBA" id="ARBA00010145"/>
    </source>
</evidence>
<organism evidence="9 11">
    <name type="scientific">Dorea longicatena</name>
    <dbReference type="NCBI Taxonomy" id="88431"/>
    <lineage>
        <taxon>Bacteria</taxon>
        <taxon>Bacillati</taxon>
        <taxon>Bacillota</taxon>
        <taxon>Clostridia</taxon>
        <taxon>Lachnospirales</taxon>
        <taxon>Lachnospiraceae</taxon>
        <taxon>Dorea</taxon>
    </lineage>
</organism>
<sequence>MENIIVSFNVIAPVFFLMVLGYLMVNYTSLADRKLTKQANAIVFKIFLPCMLFYNVYQSDIGAEIHSRIKLCIWAAGGLLILFVLLCLIVPKVVKQENQQGVVIQGIFRSNYVIFGVAVVQNMYGVKSTTTAAILSAILVPMYNFLAVVALSIFGEKRETDWKKIILDIVKNPLIISSVLGIIFSLLGIRLPTAVDTTVQDLAKLSTPIAFMILGGDLDFSKVKGNLKVASVVLTIKLVILPLIMIPMIVMMGYRDADLLSGLLAYQTPVAVSSYIMAQQAGADGQLAGQLVVFSSVLSIFTLFVTILILRTIGLLGI</sequence>
<evidence type="ECO:0000256" key="4">
    <source>
        <dbReference type="ARBA" id="ARBA00022475"/>
    </source>
</evidence>
<keyword evidence="5 8" id="KW-0812">Transmembrane</keyword>
<name>A0A3E5G6Q5_9FIRM</name>
<feature type="transmembrane region" description="Helical" evidence="8">
    <location>
        <begin position="69"/>
        <end position="90"/>
    </location>
</feature>
<keyword evidence="7 8" id="KW-0472">Membrane</keyword>
<feature type="transmembrane region" description="Helical" evidence="8">
    <location>
        <begin position="6"/>
        <end position="27"/>
    </location>
</feature>
<dbReference type="PANTHER" id="PTHR36838:SF4">
    <property type="entry name" value="AUXIN EFFLUX CARRIER FAMILY PROTEIN"/>
    <property type="match status" value="1"/>
</dbReference>
<feature type="transmembrane region" description="Helical" evidence="8">
    <location>
        <begin position="287"/>
        <end position="310"/>
    </location>
</feature>
<dbReference type="RefSeq" id="WP_028086742.1">
    <property type="nucleotide sequence ID" value="NZ_CABHNM010000036.1"/>
</dbReference>
<evidence type="ECO:0000313" key="12">
    <source>
        <dbReference type="Proteomes" id="UP000398619"/>
    </source>
</evidence>
<dbReference type="EMBL" id="CABHNM010000036">
    <property type="protein sequence ID" value="VUX08523.1"/>
    <property type="molecule type" value="Genomic_DNA"/>
</dbReference>
<keyword evidence="3" id="KW-0813">Transport</keyword>
<dbReference type="Proteomes" id="UP000261285">
    <property type="component" value="Unassembled WGS sequence"/>
</dbReference>
<dbReference type="InterPro" id="IPR004776">
    <property type="entry name" value="Mem_transp_PIN-like"/>
</dbReference>
<proteinExistence type="inferred from homology"/>
<keyword evidence="4" id="KW-1003">Cell membrane</keyword>
<evidence type="ECO:0000313" key="11">
    <source>
        <dbReference type="Proteomes" id="UP000261285"/>
    </source>
</evidence>
<accession>A0A3E5G6Q5</accession>
<dbReference type="Pfam" id="PF03547">
    <property type="entry name" value="Mem_trans"/>
    <property type="match status" value="1"/>
</dbReference>
<feature type="transmembrane region" description="Helical" evidence="8">
    <location>
        <begin position="174"/>
        <end position="191"/>
    </location>
</feature>
<dbReference type="EMBL" id="QSVN01000020">
    <property type="protein sequence ID" value="RGO30121.1"/>
    <property type="molecule type" value="Genomic_DNA"/>
</dbReference>
<feature type="transmembrane region" description="Helical" evidence="8">
    <location>
        <begin position="39"/>
        <end position="57"/>
    </location>
</feature>
<comment type="similarity">
    <text evidence="2">Belongs to the auxin efflux carrier (TC 2.A.69) family.</text>
</comment>
<gene>
    <name evidence="10" type="ORF">DLSSTS7063_01563</name>
    <name evidence="9" type="ORF">DXB16_13165</name>
</gene>